<dbReference type="Gene3D" id="3.30.70.1560">
    <property type="entry name" value="Alpha-L RNA-binding motif"/>
    <property type="match status" value="1"/>
</dbReference>
<evidence type="ECO:0000256" key="1">
    <source>
        <dbReference type="ARBA" id="ARBA00023235"/>
    </source>
</evidence>
<dbReference type="Proteomes" id="UP000247437">
    <property type="component" value="Unassembled WGS sequence"/>
</dbReference>
<keyword evidence="1" id="KW-0413">Isomerase</keyword>
<organism evidence="2 3">
    <name type="scientific">Pseudomonas jessenii</name>
    <dbReference type="NCBI Taxonomy" id="77298"/>
    <lineage>
        <taxon>Bacteria</taxon>
        <taxon>Pseudomonadati</taxon>
        <taxon>Pseudomonadota</taxon>
        <taxon>Gammaproteobacteria</taxon>
        <taxon>Pseudomonadales</taxon>
        <taxon>Pseudomonadaceae</taxon>
        <taxon>Pseudomonas</taxon>
    </lineage>
</organism>
<comment type="caution">
    <text evidence="2">The sequence shown here is derived from an EMBL/GenBank/DDBJ whole genome shotgun (WGS) entry which is preliminary data.</text>
</comment>
<proteinExistence type="predicted"/>
<protein>
    <submittedName>
        <fullName evidence="2">16S rRNA pseudouridine(516) synthase</fullName>
    </submittedName>
</protein>
<dbReference type="SUPFAM" id="SSF55120">
    <property type="entry name" value="Pseudouridine synthase"/>
    <property type="match status" value="1"/>
</dbReference>
<feature type="non-terminal residue" evidence="2">
    <location>
        <position position="1"/>
    </location>
</feature>
<dbReference type="GO" id="GO:0003723">
    <property type="term" value="F:RNA binding"/>
    <property type="evidence" value="ECO:0007669"/>
    <property type="project" value="InterPro"/>
</dbReference>
<evidence type="ECO:0000313" key="2">
    <source>
        <dbReference type="EMBL" id="PYY67199.1"/>
    </source>
</evidence>
<dbReference type="InterPro" id="IPR042092">
    <property type="entry name" value="PsdUridine_s_RsuA/RluB/E/F_cat"/>
</dbReference>
<reference evidence="2 3" key="1">
    <citation type="journal article" date="2018" name="Appl. Microbiol. Biotechnol.">
        <title>Characterization of the caprolactam degradation pathway in Pseudomonas jessenii using mass spectrometry-based proteomics.</title>
        <authorList>
            <person name="Otzen M."/>
            <person name="Palacio C."/>
            <person name="Janssen D.B."/>
        </authorList>
    </citation>
    <scope>NUCLEOTIDE SEQUENCE [LARGE SCALE GENOMIC DNA]</scope>
    <source>
        <strain evidence="2 3">GO3</strain>
    </source>
</reference>
<dbReference type="InterPro" id="IPR020103">
    <property type="entry name" value="PsdUridine_synth_cat_dom_sf"/>
</dbReference>
<gene>
    <name evidence="2" type="ORF">CRX42_28310</name>
</gene>
<accession>A0A2W0EDS2</accession>
<dbReference type="AlphaFoldDB" id="A0A2W0EDS2"/>
<dbReference type="EMBL" id="PDLL01000562">
    <property type="protein sequence ID" value="PYY67199.1"/>
    <property type="molecule type" value="Genomic_DNA"/>
</dbReference>
<dbReference type="InterPro" id="IPR020094">
    <property type="entry name" value="TruA/RsuA/RluB/E/F_N"/>
</dbReference>
<dbReference type="GO" id="GO:0140098">
    <property type="term" value="F:catalytic activity, acting on RNA"/>
    <property type="evidence" value="ECO:0007669"/>
    <property type="project" value="UniProtKB-ARBA"/>
</dbReference>
<name>A0A2W0EDS2_PSEJE</name>
<dbReference type="InterPro" id="IPR050343">
    <property type="entry name" value="RsuA_PseudoU_synthase"/>
</dbReference>
<dbReference type="PANTHER" id="PTHR47683:SF4">
    <property type="entry name" value="PSEUDOURIDINE SYNTHASE"/>
    <property type="match status" value="1"/>
</dbReference>
<dbReference type="GO" id="GO:0009982">
    <property type="term" value="F:pseudouridine synthase activity"/>
    <property type="evidence" value="ECO:0007669"/>
    <property type="project" value="InterPro"/>
</dbReference>
<evidence type="ECO:0000313" key="3">
    <source>
        <dbReference type="Proteomes" id="UP000247437"/>
    </source>
</evidence>
<dbReference type="GO" id="GO:0001522">
    <property type="term" value="P:pseudouridine synthesis"/>
    <property type="evidence" value="ECO:0007669"/>
    <property type="project" value="InterPro"/>
</dbReference>
<dbReference type="PANTHER" id="PTHR47683">
    <property type="entry name" value="PSEUDOURIDINE SYNTHASE FAMILY PROTEIN-RELATED"/>
    <property type="match status" value="1"/>
</dbReference>
<dbReference type="GO" id="GO:0006396">
    <property type="term" value="P:RNA processing"/>
    <property type="evidence" value="ECO:0007669"/>
    <property type="project" value="UniProtKB-ARBA"/>
</dbReference>
<dbReference type="Gene3D" id="3.30.70.580">
    <property type="entry name" value="Pseudouridine synthase I, catalytic domain, N-terminal subdomain"/>
    <property type="match status" value="1"/>
</dbReference>
<sequence length="86" mass="9788">AITFSEGLYFAFEDLTTQPAGLELLGPKSARLSIVEGRYHQVKRMFGHFNNKVMRLHRERMGPLVLDDALKPGDYRPLTDEEIGLI</sequence>